<reference evidence="3 4" key="1">
    <citation type="submission" date="2024-11" db="EMBL/GenBank/DDBJ databases">
        <title>A near-complete genome assembly of Cinchona calisaya.</title>
        <authorList>
            <person name="Lian D.C."/>
            <person name="Zhao X.W."/>
            <person name="Wei L."/>
        </authorList>
    </citation>
    <scope>NUCLEOTIDE SEQUENCE [LARGE SCALE GENOMIC DNA]</scope>
    <source>
        <tissue evidence="3">Nenye</tissue>
    </source>
</reference>
<evidence type="ECO:0000313" key="4">
    <source>
        <dbReference type="Proteomes" id="UP001630127"/>
    </source>
</evidence>
<dbReference type="Proteomes" id="UP001630127">
    <property type="component" value="Unassembled WGS sequence"/>
</dbReference>
<keyword evidence="1" id="KW-1133">Transmembrane helix</keyword>
<accession>A0ABD2YPZ8</accession>
<evidence type="ECO:0000256" key="1">
    <source>
        <dbReference type="SAM" id="Phobius"/>
    </source>
</evidence>
<evidence type="ECO:0000313" key="3">
    <source>
        <dbReference type="EMBL" id="KAL3509018.1"/>
    </source>
</evidence>
<protein>
    <recommendedName>
        <fullName evidence="2">Late blight resistance protein R1A-like N-terminal domain-containing protein</fullName>
    </recommendedName>
</protein>
<comment type="caution">
    <text evidence="3">The sequence shown here is derived from an EMBL/GenBank/DDBJ whole genome shotgun (WGS) entry which is preliminary data.</text>
</comment>
<evidence type="ECO:0000259" key="2">
    <source>
        <dbReference type="Pfam" id="PF12061"/>
    </source>
</evidence>
<dbReference type="InterPro" id="IPR021929">
    <property type="entry name" value="R1A-like_N"/>
</dbReference>
<gene>
    <name evidence="3" type="ORF">ACH5RR_028419</name>
</gene>
<feature type="transmembrane region" description="Helical" evidence="1">
    <location>
        <begin position="357"/>
        <end position="378"/>
    </location>
</feature>
<keyword evidence="1" id="KW-0812">Transmembrane</keyword>
<dbReference type="Pfam" id="PF12061">
    <property type="entry name" value="NB-LRR"/>
    <property type="match status" value="1"/>
</dbReference>
<proteinExistence type="predicted"/>
<organism evidence="3 4">
    <name type="scientific">Cinchona calisaya</name>
    <dbReference type="NCBI Taxonomy" id="153742"/>
    <lineage>
        <taxon>Eukaryota</taxon>
        <taxon>Viridiplantae</taxon>
        <taxon>Streptophyta</taxon>
        <taxon>Embryophyta</taxon>
        <taxon>Tracheophyta</taxon>
        <taxon>Spermatophyta</taxon>
        <taxon>Magnoliopsida</taxon>
        <taxon>eudicotyledons</taxon>
        <taxon>Gunneridae</taxon>
        <taxon>Pentapetalae</taxon>
        <taxon>asterids</taxon>
        <taxon>lamiids</taxon>
        <taxon>Gentianales</taxon>
        <taxon>Rubiaceae</taxon>
        <taxon>Cinchonoideae</taxon>
        <taxon>Cinchoneae</taxon>
        <taxon>Cinchona</taxon>
    </lineage>
</organism>
<keyword evidence="4" id="KW-1185">Reference proteome</keyword>
<sequence length="421" mass="48091">MVSNNPVDSILLHLKLVLNNLRQCHFDVSLFDELEFKRNSLFLKIFLLCARNWSNNHHMLLESNDDHKKLDLSSFLSSIEDSVNKIGRAMESLCRRSETSLQSMISSSVDSSRRDVYASLQRVASKLWQNKKYFKQEIIKVHITLSDHNISLQSSCCLIRGDELVDIIDSILQNLQLCILKDGRFFGHMVKRYNVLLAQIEALEDKLTFLKSFIGFAKLFCVEGCELEHLLTHIQVVVLIAARLSYIFLFCKDDKEVYDPKMLGELLQKINHVVLQVYEACISVLTVSKSSASLQTMKMDKLILRDFNDSLIGSLWQLLLCNTIFMVSVKGQMKILYEGLRFFRSILRKPQKQMDELDGRFVTVLIGAAIVICSLYVVNNVNEVDVNDSVVRDSPDCCAMLVNINNDIKLIEAQITGSSMM</sequence>
<dbReference type="AlphaFoldDB" id="A0ABD2YPZ8"/>
<name>A0ABD2YPZ8_9GENT</name>
<dbReference type="EMBL" id="JBJUIK010000012">
    <property type="protein sequence ID" value="KAL3509018.1"/>
    <property type="molecule type" value="Genomic_DNA"/>
</dbReference>
<feature type="domain" description="Late blight resistance protein R1A-like N-terminal" evidence="2">
    <location>
        <begin position="159"/>
        <end position="389"/>
    </location>
</feature>
<keyword evidence="1" id="KW-0472">Membrane</keyword>